<dbReference type="EMBL" id="RCZC01000002">
    <property type="protein sequence ID" value="TPG53893.1"/>
    <property type="molecule type" value="Genomic_DNA"/>
</dbReference>
<organism evidence="3 4">
    <name type="scientific">Sphingomonas glacialis</name>
    <dbReference type="NCBI Taxonomy" id="658225"/>
    <lineage>
        <taxon>Bacteria</taxon>
        <taxon>Pseudomonadati</taxon>
        <taxon>Pseudomonadota</taxon>
        <taxon>Alphaproteobacteria</taxon>
        <taxon>Sphingomonadales</taxon>
        <taxon>Sphingomonadaceae</taxon>
        <taxon>Sphingomonas</taxon>
    </lineage>
</organism>
<protein>
    <submittedName>
        <fullName evidence="3">Carbohydrate porin</fullName>
    </submittedName>
</protein>
<comment type="caution">
    <text evidence="3">The sequence shown here is derived from an EMBL/GenBank/DDBJ whole genome shotgun (WGS) entry which is preliminary data.</text>
</comment>
<dbReference type="Pfam" id="PF04966">
    <property type="entry name" value="OprB"/>
    <property type="match status" value="1"/>
</dbReference>
<name>A0A502FY85_9SPHN</name>
<dbReference type="PANTHER" id="PTHR37944">
    <property type="entry name" value="PORIN B"/>
    <property type="match status" value="1"/>
</dbReference>
<dbReference type="InterPro" id="IPR052932">
    <property type="entry name" value="OprB_Porin"/>
</dbReference>
<evidence type="ECO:0000256" key="2">
    <source>
        <dbReference type="RuleBase" id="RU363072"/>
    </source>
</evidence>
<evidence type="ECO:0000313" key="3">
    <source>
        <dbReference type="EMBL" id="TPG53893.1"/>
    </source>
</evidence>
<dbReference type="OrthoDB" id="177316at2"/>
<accession>A0A502FY85</accession>
<sequence length="528" mass="56181">MVRRYAHMSVRYLQPYADHVGQRSKGAWRVSVTPSYNGVLGHPRTKRPARNRVFGSTAMRGFATPPFIRDRATWSPRVRRRHPLALRLLRIAIAGLVFGAMGEAGAQTTQLAPTPAQTRGENGEALRRPEATVTLALTYTSDLNGDVSGGDRRGAAYLQRVGVIADADLDRLVGWRGASAHLSVHSIVGEGLSAHRVGNVLTVSGIEAEPALRLFNLWIEQKVGRGATLRVGQFTAGQEFAISPTANLFVNATFGWPGSFATDLPSGGPAYPLAAPGIRVALEPGARTKLRLAVFAGDPAGPGGGDPQRRDLHGLNGWRLAGKPFVIGEIARTASGADPAWSIVLGSWVHFDRFQDLRYDVAGRSLAGQGANDPALQHAGNAAVYAILDLKLLQSNGRTLHGFLRGSASPQDRNAIDLYADGGLSLTQPFKGRPNDVVGIGAAVARLSPRLRGLVKDQSALSGQPVFTPAVEAVFEITYQAQVRRGLSVQPNVQLVLHPSAAVIADPQQLSAAPSNAVVVGVRTAFRL</sequence>
<dbReference type="PANTHER" id="PTHR37944:SF1">
    <property type="entry name" value="PORIN B"/>
    <property type="match status" value="1"/>
</dbReference>
<dbReference type="GO" id="GO:0016020">
    <property type="term" value="C:membrane"/>
    <property type="evidence" value="ECO:0007669"/>
    <property type="project" value="InterPro"/>
</dbReference>
<keyword evidence="4" id="KW-1185">Reference proteome</keyword>
<gene>
    <name evidence="3" type="ORF">EAH76_04055</name>
</gene>
<dbReference type="GO" id="GO:0015288">
    <property type="term" value="F:porin activity"/>
    <property type="evidence" value="ECO:0007669"/>
    <property type="project" value="InterPro"/>
</dbReference>
<dbReference type="GO" id="GO:0008643">
    <property type="term" value="P:carbohydrate transport"/>
    <property type="evidence" value="ECO:0007669"/>
    <property type="project" value="InterPro"/>
</dbReference>
<comment type="similarity">
    <text evidence="1 2">Belongs to the OprB family.</text>
</comment>
<evidence type="ECO:0000256" key="1">
    <source>
        <dbReference type="ARBA" id="ARBA00008769"/>
    </source>
</evidence>
<evidence type="ECO:0000313" key="4">
    <source>
        <dbReference type="Proteomes" id="UP000319931"/>
    </source>
</evidence>
<dbReference type="InterPro" id="IPR007049">
    <property type="entry name" value="Carb-sel_porin_OprB"/>
</dbReference>
<dbReference type="InterPro" id="IPR038673">
    <property type="entry name" value="OprB_sf"/>
</dbReference>
<dbReference type="AlphaFoldDB" id="A0A502FY85"/>
<dbReference type="Proteomes" id="UP000319931">
    <property type="component" value="Unassembled WGS sequence"/>
</dbReference>
<reference evidence="3 4" key="1">
    <citation type="journal article" date="2019" name="Environ. Microbiol.">
        <title>Species interactions and distinct microbial communities in high Arctic permafrost affected cryosols are associated with the CH4 and CO2 gas fluxes.</title>
        <authorList>
            <person name="Altshuler I."/>
            <person name="Hamel J."/>
            <person name="Turney S."/>
            <person name="Magnuson E."/>
            <person name="Levesque R."/>
            <person name="Greer C."/>
            <person name="Whyte L.G."/>
        </authorList>
    </citation>
    <scope>NUCLEOTIDE SEQUENCE [LARGE SCALE GENOMIC DNA]</scope>
    <source>
        <strain evidence="3 4">E6.1</strain>
    </source>
</reference>
<proteinExistence type="inferred from homology"/>
<dbReference type="Gene3D" id="2.40.160.180">
    <property type="entry name" value="Carbohydrate-selective porin OprB"/>
    <property type="match status" value="1"/>
</dbReference>